<gene>
    <name evidence="1" type="ORF">D0Y96_15555</name>
</gene>
<organism evidence="1 2">
    <name type="scientific">Paracidobacterium acidisoli</name>
    <dbReference type="NCBI Taxonomy" id="2303751"/>
    <lineage>
        <taxon>Bacteria</taxon>
        <taxon>Pseudomonadati</taxon>
        <taxon>Acidobacteriota</taxon>
        <taxon>Terriglobia</taxon>
        <taxon>Terriglobales</taxon>
        <taxon>Acidobacteriaceae</taxon>
        <taxon>Paracidobacterium</taxon>
    </lineage>
</organism>
<dbReference type="AlphaFoldDB" id="A0A372ILT9"/>
<keyword evidence="2" id="KW-1185">Reference proteome</keyword>
<dbReference type="Proteomes" id="UP000264702">
    <property type="component" value="Unassembled WGS sequence"/>
</dbReference>
<dbReference type="EMBL" id="QVQT01000005">
    <property type="protein sequence ID" value="RFU15845.1"/>
    <property type="molecule type" value="Genomic_DNA"/>
</dbReference>
<dbReference type="RefSeq" id="WP_117301674.1">
    <property type="nucleotide sequence ID" value="NZ_QVQT02000005.1"/>
</dbReference>
<proteinExistence type="predicted"/>
<reference evidence="1 2" key="1">
    <citation type="submission" date="2018-08" db="EMBL/GenBank/DDBJ databases">
        <title>Acidipila sp. 4G-K13, an acidobacterium isolated from forest soil.</title>
        <authorList>
            <person name="Gao Z.-H."/>
            <person name="Qiu L.-H."/>
        </authorList>
    </citation>
    <scope>NUCLEOTIDE SEQUENCE [LARGE SCALE GENOMIC DNA]</scope>
    <source>
        <strain evidence="1 2">4G-K13</strain>
    </source>
</reference>
<evidence type="ECO:0000313" key="1">
    <source>
        <dbReference type="EMBL" id="RFU15845.1"/>
    </source>
</evidence>
<accession>A0A372ILT9</accession>
<dbReference type="OrthoDB" id="8476943at2"/>
<name>A0A372ILT9_9BACT</name>
<protein>
    <submittedName>
        <fullName evidence="1">Uncharacterized protein</fullName>
    </submittedName>
</protein>
<evidence type="ECO:0000313" key="2">
    <source>
        <dbReference type="Proteomes" id="UP000264702"/>
    </source>
</evidence>
<comment type="caution">
    <text evidence="1">The sequence shown here is derived from an EMBL/GenBank/DDBJ whole genome shotgun (WGS) entry which is preliminary data.</text>
</comment>
<sequence>MAASNPAVSIQVSVTLQASTCGEKSPQAVAYAFTSSGRFLTRAAVSGEGATVLNVPAAGAAREVRIVVGPEVEGDQSPSLSELTRRGASEQFVRITADAKVPPVIFEIPSEIQRCWIRRCLVQGTLLKSVITGGLPVDMPVCGAEVQIWEVEPIEIIIPKLPISVIEKLRQIVLTPIGPVNPNPPDPAPFTNVAALSASLQLAKPVPTIASPAPSSPEYASLQILAQTSDAESFRQALLSNISIVRSWLCELIPRFVTKTLIATTTTDRCGHFQELIFPGCLGSSPNLYFTASLSFYGFSLFLYAPTPVACYTHWGYQCGTEVTLYTDSIFAPCCSPCAPVNAGENYVLFRAIGGVDLSSIYGASPLLPSTPLGLAAGAVVVGEDSPFGATLLPRVEFDSSLLENGLASYYQISYWDTTQSQWIVLAGDIYRHYNEFVGGQLVTKSYLVGPQPSAPKPNLFAIPPALPPVGDWAYPNPANDLANAQFPTASLPTGSTPPTYGLYQLKLDLFDAAGNEVDINAAGIKYYVPSSVEPDGTINTVDASTLSLVSGNSMIISLYVDNRPTQAQLPAVSTPVDSTASDPCGILHYNGPGDNVDIEYVAWQPGNFLDWNLYVVRGTTGTVASLAGNTSAGSPGSPVDFNNTVATLIGSCPQAAFGVNLYCQFRGTDGWSRLGYGYDSSQSIAFALTVPCPQTKPQ</sequence>